<proteinExistence type="predicted"/>
<comment type="caution">
    <text evidence="2">The sequence shown here is derived from an EMBL/GenBank/DDBJ whole genome shotgun (WGS) entry which is preliminary data.</text>
</comment>
<evidence type="ECO:0000313" key="3">
    <source>
        <dbReference type="Proteomes" id="UP001180020"/>
    </source>
</evidence>
<name>A0AAV9FLS6_ACOCL</name>
<dbReference type="InterPro" id="IPR003609">
    <property type="entry name" value="Pan_app"/>
</dbReference>
<dbReference type="Proteomes" id="UP001180020">
    <property type="component" value="Unassembled WGS sequence"/>
</dbReference>
<reference evidence="2" key="1">
    <citation type="journal article" date="2023" name="Nat. Commun.">
        <title>Diploid and tetraploid genomes of Acorus and the evolution of monocots.</title>
        <authorList>
            <person name="Ma L."/>
            <person name="Liu K.W."/>
            <person name="Li Z."/>
            <person name="Hsiao Y.Y."/>
            <person name="Qi Y."/>
            <person name="Fu T."/>
            <person name="Tang G.D."/>
            <person name="Zhang D."/>
            <person name="Sun W.H."/>
            <person name="Liu D.K."/>
            <person name="Li Y."/>
            <person name="Chen G.Z."/>
            <person name="Liu X.D."/>
            <person name="Liao X.Y."/>
            <person name="Jiang Y.T."/>
            <person name="Yu X."/>
            <person name="Hao Y."/>
            <person name="Huang J."/>
            <person name="Zhao X.W."/>
            <person name="Ke S."/>
            <person name="Chen Y.Y."/>
            <person name="Wu W.L."/>
            <person name="Hsu J.L."/>
            <person name="Lin Y.F."/>
            <person name="Huang M.D."/>
            <person name="Li C.Y."/>
            <person name="Huang L."/>
            <person name="Wang Z.W."/>
            <person name="Zhao X."/>
            <person name="Zhong W.Y."/>
            <person name="Peng D.H."/>
            <person name="Ahmad S."/>
            <person name="Lan S."/>
            <person name="Zhang J.S."/>
            <person name="Tsai W.C."/>
            <person name="Van de Peer Y."/>
            <person name="Liu Z.J."/>
        </authorList>
    </citation>
    <scope>NUCLEOTIDE SEQUENCE</scope>
    <source>
        <strain evidence="2">CP</strain>
    </source>
</reference>
<gene>
    <name evidence="2" type="ORF">QJS10_CPA01g01797</name>
</gene>
<evidence type="ECO:0000259" key="1">
    <source>
        <dbReference type="PROSITE" id="PS50948"/>
    </source>
</evidence>
<reference evidence="2" key="2">
    <citation type="submission" date="2023-06" db="EMBL/GenBank/DDBJ databases">
        <authorList>
            <person name="Ma L."/>
            <person name="Liu K.-W."/>
            <person name="Li Z."/>
            <person name="Hsiao Y.-Y."/>
            <person name="Qi Y."/>
            <person name="Fu T."/>
            <person name="Tang G."/>
            <person name="Zhang D."/>
            <person name="Sun W.-H."/>
            <person name="Liu D.-K."/>
            <person name="Li Y."/>
            <person name="Chen G.-Z."/>
            <person name="Liu X.-D."/>
            <person name="Liao X.-Y."/>
            <person name="Jiang Y.-T."/>
            <person name="Yu X."/>
            <person name="Hao Y."/>
            <person name="Huang J."/>
            <person name="Zhao X.-W."/>
            <person name="Ke S."/>
            <person name="Chen Y.-Y."/>
            <person name="Wu W.-L."/>
            <person name="Hsu J.-L."/>
            <person name="Lin Y.-F."/>
            <person name="Huang M.-D."/>
            <person name="Li C.-Y."/>
            <person name="Huang L."/>
            <person name="Wang Z.-W."/>
            <person name="Zhao X."/>
            <person name="Zhong W.-Y."/>
            <person name="Peng D.-H."/>
            <person name="Ahmad S."/>
            <person name="Lan S."/>
            <person name="Zhang J.-S."/>
            <person name="Tsai W.-C."/>
            <person name="Van De Peer Y."/>
            <person name="Liu Z.-J."/>
        </authorList>
    </citation>
    <scope>NUCLEOTIDE SEQUENCE</scope>
    <source>
        <strain evidence="2">CP</strain>
        <tissue evidence="2">Leaves</tissue>
    </source>
</reference>
<accession>A0AAV9FLS6</accession>
<sequence>MSSSGVYNIIVGSLIALKFLRLESNGIIKIHSWTDHNGWVQWDIVHTFLDKWDKCQGPLACGPYNVGKKGQCSCPLADDKAYFETVDHLSHEHGCTWSHDVSSVKPDHYRIVEIGALYHFIYVDPNASLPGSLSLEGCKAECSQDKTCKAASFSYSDGSLMHENCFLH</sequence>
<dbReference type="AlphaFoldDB" id="A0AAV9FLS6"/>
<feature type="domain" description="Apple" evidence="1">
    <location>
        <begin position="95"/>
        <end position="168"/>
    </location>
</feature>
<evidence type="ECO:0000313" key="2">
    <source>
        <dbReference type="EMBL" id="KAK1326516.1"/>
    </source>
</evidence>
<keyword evidence="3" id="KW-1185">Reference proteome</keyword>
<dbReference type="EMBL" id="JAUJYO010000001">
    <property type="protein sequence ID" value="KAK1326516.1"/>
    <property type="molecule type" value="Genomic_DNA"/>
</dbReference>
<protein>
    <recommendedName>
        <fullName evidence="1">Apple domain-containing protein</fullName>
    </recommendedName>
</protein>
<dbReference type="PROSITE" id="PS50948">
    <property type="entry name" value="PAN"/>
    <property type="match status" value="1"/>
</dbReference>
<organism evidence="2 3">
    <name type="scientific">Acorus calamus</name>
    <name type="common">Sweet flag</name>
    <dbReference type="NCBI Taxonomy" id="4465"/>
    <lineage>
        <taxon>Eukaryota</taxon>
        <taxon>Viridiplantae</taxon>
        <taxon>Streptophyta</taxon>
        <taxon>Embryophyta</taxon>
        <taxon>Tracheophyta</taxon>
        <taxon>Spermatophyta</taxon>
        <taxon>Magnoliopsida</taxon>
        <taxon>Liliopsida</taxon>
        <taxon>Acoraceae</taxon>
        <taxon>Acorus</taxon>
    </lineage>
</organism>